<reference evidence="1" key="3">
    <citation type="submission" date="2016-07" db="EMBL/GenBank/DDBJ databases">
        <title>Evolution of pathogenesis and genome organization in the Tremellales.</title>
        <authorList>
            <person name="Cuomo C."/>
            <person name="Litvintseva A."/>
            <person name="Heitman J."/>
            <person name="Chen Y."/>
            <person name="Sun S."/>
            <person name="Springer D."/>
            <person name="Dromer F."/>
            <person name="Young S."/>
            <person name="Zeng Q."/>
            <person name="Chapman S."/>
            <person name="Gujja S."/>
            <person name="Saif S."/>
            <person name="Birren B."/>
        </authorList>
    </citation>
    <scope>NUCLEOTIDE SEQUENCE</scope>
    <source>
        <strain evidence="1">CBS 10737</strain>
    </source>
</reference>
<evidence type="ECO:0000313" key="1">
    <source>
        <dbReference type="EMBL" id="OCF51736.1"/>
    </source>
</evidence>
<dbReference type="STRING" id="1296096.A0A1B9I8B4"/>
<evidence type="ECO:0000313" key="2">
    <source>
        <dbReference type="EMBL" id="WWC70959.1"/>
    </source>
</evidence>
<dbReference type="RefSeq" id="XP_019012955.1">
    <property type="nucleotide sequence ID" value="XM_019154215.1"/>
</dbReference>
<dbReference type="GO" id="GO:0003713">
    <property type="term" value="F:transcription coactivator activity"/>
    <property type="evidence" value="ECO:0007669"/>
    <property type="project" value="InterPro"/>
</dbReference>
<dbReference type="AlphaFoldDB" id="A0A1B9I8B4"/>
<dbReference type="Proteomes" id="UP000094020">
    <property type="component" value="Chromosome 6"/>
</dbReference>
<dbReference type="EMBL" id="KV700115">
    <property type="protein sequence ID" value="OCF51736.1"/>
    <property type="molecule type" value="Genomic_DNA"/>
</dbReference>
<dbReference type="EMBL" id="CP144524">
    <property type="protein sequence ID" value="WWC70959.1"/>
    <property type="molecule type" value="Genomic_DNA"/>
</dbReference>
<sequence length="175" mass="19595">MSINSIKLGQGQNIPLKLGEELLTPGNTVEVELKVPATIQGPKRIETAKGKIWITDQRVIFIANSIDNPGPSTITSSQPNPPKYDSPPILSSIEIPYLVMKFVNYNLPTFSANHILIKFIPIENNNSLPNPGIGQFIELKLWIGEGLGHSIWKRIEGEKNKQEEKFKNLQEETLR</sequence>
<dbReference type="GO" id="GO:0005634">
    <property type="term" value="C:nucleus"/>
    <property type="evidence" value="ECO:0007669"/>
    <property type="project" value="TreeGrafter"/>
</dbReference>
<reference evidence="1" key="1">
    <citation type="submission" date="2013-07" db="EMBL/GenBank/DDBJ databases">
        <title>The Genome Sequence of Cryptococcus pinus CBS10737.</title>
        <authorList>
            <consortium name="The Broad Institute Genome Sequencing Platform"/>
            <person name="Cuomo C."/>
            <person name="Litvintseva A."/>
            <person name="Chen Y."/>
            <person name="Heitman J."/>
            <person name="Sun S."/>
            <person name="Springer D."/>
            <person name="Dromer F."/>
            <person name="Young S.K."/>
            <person name="Zeng Q."/>
            <person name="Gargeya S."/>
            <person name="Fitzgerald M."/>
            <person name="Abouelleil A."/>
            <person name="Alvarado L."/>
            <person name="Berlin A.M."/>
            <person name="Chapman S.B."/>
            <person name="Dewar J."/>
            <person name="Goldberg J."/>
            <person name="Griggs A."/>
            <person name="Gujja S."/>
            <person name="Hansen M."/>
            <person name="Howarth C."/>
            <person name="Imamovic A."/>
            <person name="Larimer J."/>
            <person name="McCowan C."/>
            <person name="Murphy C."/>
            <person name="Pearson M."/>
            <person name="Priest M."/>
            <person name="Roberts A."/>
            <person name="Saif S."/>
            <person name="Shea T."/>
            <person name="Sykes S."/>
            <person name="Wortman J."/>
            <person name="Nusbaum C."/>
            <person name="Birren B."/>
        </authorList>
    </citation>
    <scope>NUCLEOTIDE SEQUENCE [LARGE SCALE GENOMIC DNA]</scope>
    <source>
        <strain evidence="1">CBS 10737</strain>
    </source>
</reference>
<dbReference type="PANTHER" id="PTHR31606:SF1">
    <property type="entry name" value="WW DOMAIN BINDING PROTEIN 2, ISOFORM E"/>
    <property type="match status" value="1"/>
</dbReference>
<name>A0A1B9I8B4_9TREE</name>
<accession>A0A1B9I8B4</accession>
<dbReference type="GeneID" id="30170820"/>
<gene>
    <name evidence="1" type="ORF">I206_02451</name>
    <name evidence="2" type="ORF">I206_104911</name>
</gene>
<protein>
    <submittedName>
        <fullName evidence="1">Uncharacterized protein</fullName>
    </submittedName>
</protein>
<evidence type="ECO:0000313" key="3">
    <source>
        <dbReference type="Proteomes" id="UP000094020"/>
    </source>
</evidence>
<dbReference type="InterPro" id="IPR044852">
    <property type="entry name" value="WBP2-like"/>
</dbReference>
<keyword evidence="3" id="KW-1185">Reference proteome</keyword>
<reference evidence="2" key="2">
    <citation type="submission" date="2013-07" db="EMBL/GenBank/DDBJ databases">
        <authorList>
            <consortium name="The Broad Institute Genome Sequencing Platform"/>
            <person name="Cuomo C."/>
            <person name="Litvintseva A."/>
            <person name="Chen Y."/>
            <person name="Heitman J."/>
            <person name="Sun S."/>
            <person name="Springer D."/>
            <person name="Dromer F."/>
            <person name="Young S.K."/>
            <person name="Zeng Q."/>
            <person name="Gargeya S."/>
            <person name="Fitzgerald M."/>
            <person name="Abouelleil A."/>
            <person name="Alvarado L."/>
            <person name="Berlin A.M."/>
            <person name="Chapman S.B."/>
            <person name="Dewar J."/>
            <person name="Goldberg J."/>
            <person name="Griggs A."/>
            <person name="Gujja S."/>
            <person name="Hansen M."/>
            <person name="Howarth C."/>
            <person name="Imamovic A."/>
            <person name="Larimer J."/>
            <person name="McCowan C."/>
            <person name="Murphy C."/>
            <person name="Pearson M."/>
            <person name="Priest M."/>
            <person name="Roberts A."/>
            <person name="Saif S."/>
            <person name="Shea T."/>
            <person name="Sykes S."/>
            <person name="Wortman J."/>
            <person name="Nusbaum C."/>
            <person name="Birren B."/>
        </authorList>
    </citation>
    <scope>NUCLEOTIDE SEQUENCE</scope>
    <source>
        <strain evidence="2">CBS 10737</strain>
    </source>
</reference>
<reference evidence="2" key="4">
    <citation type="submission" date="2024-02" db="EMBL/GenBank/DDBJ databases">
        <title>Comparative genomics of Cryptococcus and Kwoniella reveals pathogenesis evolution and contrasting modes of karyotype evolution via chromosome fusion or intercentromeric recombination.</title>
        <authorList>
            <person name="Coelho M.A."/>
            <person name="David-Palma M."/>
            <person name="Shea T."/>
            <person name="Bowers K."/>
            <person name="McGinley-Smith S."/>
            <person name="Mohammad A.W."/>
            <person name="Gnirke A."/>
            <person name="Yurkov A.M."/>
            <person name="Nowrousian M."/>
            <person name="Sun S."/>
            <person name="Cuomo C.A."/>
            <person name="Heitman J."/>
        </authorList>
    </citation>
    <scope>NUCLEOTIDE SEQUENCE</scope>
    <source>
        <strain evidence="2">CBS 10737</strain>
    </source>
</reference>
<proteinExistence type="predicted"/>
<dbReference type="GO" id="GO:0031490">
    <property type="term" value="F:chromatin DNA binding"/>
    <property type="evidence" value="ECO:0007669"/>
    <property type="project" value="TreeGrafter"/>
</dbReference>
<dbReference type="OrthoDB" id="1259151at2759"/>
<dbReference type="KEGG" id="kpin:30170820"/>
<organism evidence="1">
    <name type="scientific">Kwoniella pini CBS 10737</name>
    <dbReference type="NCBI Taxonomy" id="1296096"/>
    <lineage>
        <taxon>Eukaryota</taxon>
        <taxon>Fungi</taxon>
        <taxon>Dikarya</taxon>
        <taxon>Basidiomycota</taxon>
        <taxon>Agaricomycotina</taxon>
        <taxon>Tremellomycetes</taxon>
        <taxon>Tremellales</taxon>
        <taxon>Cryptococcaceae</taxon>
        <taxon>Kwoniella</taxon>
    </lineage>
</organism>
<dbReference type="PANTHER" id="PTHR31606">
    <property type="entry name" value="WW DOMAIN BINDING PROTEIN 2, ISOFORM E"/>
    <property type="match status" value="1"/>
</dbReference>